<organism evidence="3 4">
    <name type="scientific">Amylocarpus encephaloides</name>
    <dbReference type="NCBI Taxonomy" id="45428"/>
    <lineage>
        <taxon>Eukaryota</taxon>
        <taxon>Fungi</taxon>
        <taxon>Dikarya</taxon>
        <taxon>Ascomycota</taxon>
        <taxon>Pezizomycotina</taxon>
        <taxon>Leotiomycetes</taxon>
        <taxon>Helotiales</taxon>
        <taxon>Helotiales incertae sedis</taxon>
        <taxon>Amylocarpus</taxon>
    </lineage>
</organism>
<feature type="region of interest" description="Disordered" evidence="1">
    <location>
        <begin position="16"/>
        <end position="35"/>
    </location>
</feature>
<reference evidence="3" key="1">
    <citation type="journal article" date="2021" name="IMA Fungus">
        <title>Genomic characterization of three marine fungi, including Emericellopsis atlantica sp. nov. with signatures of a generalist lifestyle and marine biomass degradation.</title>
        <authorList>
            <person name="Hagestad O.C."/>
            <person name="Hou L."/>
            <person name="Andersen J.H."/>
            <person name="Hansen E.H."/>
            <person name="Altermark B."/>
            <person name="Li C."/>
            <person name="Kuhnert E."/>
            <person name="Cox R.J."/>
            <person name="Crous P.W."/>
            <person name="Spatafora J.W."/>
            <person name="Lail K."/>
            <person name="Amirebrahimi M."/>
            <person name="Lipzen A."/>
            <person name="Pangilinan J."/>
            <person name="Andreopoulos W."/>
            <person name="Hayes R.D."/>
            <person name="Ng V."/>
            <person name="Grigoriev I.V."/>
            <person name="Jackson S.A."/>
            <person name="Sutton T.D.S."/>
            <person name="Dobson A.D.W."/>
            <person name="Rama T."/>
        </authorList>
    </citation>
    <scope>NUCLEOTIDE SEQUENCE</scope>
    <source>
        <strain evidence="3">TRa018bII</strain>
    </source>
</reference>
<name>A0A9P7YM30_9HELO</name>
<keyword evidence="2" id="KW-1133">Transmembrane helix</keyword>
<keyword evidence="2" id="KW-0812">Transmembrane</keyword>
<dbReference type="EMBL" id="MU251415">
    <property type="protein sequence ID" value="KAG9236106.1"/>
    <property type="molecule type" value="Genomic_DNA"/>
</dbReference>
<feature type="transmembrane region" description="Helical" evidence="2">
    <location>
        <begin position="85"/>
        <end position="102"/>
    </location>
</feature>
<feature type="transmembrane region" description="Helical" evidence="2">
    <location>
        <begin position="56"/>
        <end position="78"/>
    </location>
</feature>
<comment type="caution">
    <text evidence="3">The sequence shown here is derived from an EMBL/GenBank/DDBJ whole genome shotgun (WGS) entry which is preliminary data.</text>
</comment>
<proteinExistence type="predicted"/>
<evidence type="ECO:0000256" key="1">
    <source>
        <dbReference type="SAM" id="MobiDB-lite"/>
    </source>
</evidence>
<evidence type="ECO:0000313" key="3">
    <source>
        <dbReference type="EMBL" id="KAG9236106.1"/>
    </source>
</evidence>
<keyword evidence="2" id="KW-0472">Membrane</keyword>
<dbReference type="AlphaFoldDB" id="A0A9P7YM30"/>
<evidence type="ECO:0000256" key="2">
    <source>
        <dbReference type="SAM" id="Phobius"/>
    </source>
</evidence>
<gene>
    <name evidence="3" type="ORF">BJ875DRAFT_482624</name>
</gene>
<sequence>MIDTYLVRQAFPGAEEEPRRQHAVSGPFPPQTGRHFQYNQEQSYLHASQTSDKPPFSWLTFLGTLLHYLLFILAIQYASIYQRNVGFAFGLALAMTCFAMFYEVEEDMEDEAEGEAGSDIGWSLE</sequence>
<dbReference type="Proteomes" id="UP000824998">
    <property type="component" value="Unassembled WGS sequence"/>
</dbReference>
<keyword evidence="4" id="KW-1185">Reference proteome</keyword>
<accession>A0A9P7YM30</accession>
<evidence type="ECO:0000313" key="4">
    <source>
        <dbReference type="Proteomes" id="UP000824998"/>
    </source>
</evidence>
<protein>
    <submittedName>
        <fullName evidence="3">Uncharacterized protein</fullName>
    </submittedName>
</protein>